<dbReference type="PANTHER" id="PTHR33332">
    <property type="entry name" value="REVERSE TRANSCRIPTASE DOMAIN-CONTAINING PROTEIN"/>
    <property type="match status" value="1"/>
</dbReference>
<sequence>MQINKSKCKVLHLGQSYPRYQHRLGNESIKSSPAEKDLEVLVDERLDMSQQCALAAQKANCILGCIKNSLASRSREEILPLYSTLMRPHLECYIQLWGPQHRKDTDLMEQVQRKATKMIRGLEHLSYEYKLRELGLFNLEKERLQSDLIVAFQYLKGPRGELERDILQGHVGIGQKGMALIRRKVGLDQIL</sequence>
<dbReference type="EMBL" id="WHWB01034627">
    <property type="protein sequence ID" value="KAJ7406811.1"/>
    <property type="molecule type" value="Genomic_DNA"/>
</dbReference>
<evidence type="ECO:0000313" key="1">
    <source>
        <dbReference type="EMBL" id="KAJ7406811.1"/>
    </source>
</evidence>
<organism evidence="2 3">
    <name type="scientific">Willisornis vidua</name>
    <name type="common">Xingu scale-backed antbird</name>
    <dbReference type="NCBI Taxonomy" id="1566151"/>
    <lineage>
        <taxon>Eukaryota</taxon>
        <taxon>Metazoa</taxon>
        <taxon>Chordata</taxon>
        <taxon>Craniata</taxon>
        <taxon>Vertebrata</taxon>
        <taxon>Euteleostomi</taxon>
        <taxon>Archelosauria</taxon>
        <taxon>Archosauria</taxon>
        <taxon>Dinosauria</taxon>
        <taxon>Saurischia</taxon>
        <taxon>Theropoda</taxon>
        <taxon>Coelurosauria</taxon>
        <taxon>Aves</taxon>
        <taxon>Neognathae</taxon>
        <taxon>Neoaves</taxon>
        <taxon>Telluraves</taxon>
        <taxon>Australaves</taxon>
        <taxon>Passeriformes</taxon>
        <taxon>Thamnophilidae</taxon>
        <taxon>Willisornis</taxon>
    </lineage>
</organism>
<evidence type="ECO:0000313" key="3">
    <source>
        <dbReference type="Proteomes" id="UP001145742"/>
    </source>
</evidence>
<gene>
    <name evidence="2" type="ORF">WISP_121822</name>
    <name evidence="1" type="ORF">WISP_131242</name>
</gene>
<accession>A0ABQ9CYC8</accession>
<dbReference type="PRINTS" id="PR01345">
    <property type="entry name" value="CERVTRCPTASE"/>
</dbReference>
<evidence type="ECO:0000313" key="2">
    <source>
        <dbReference type="EMBL" id="KAJ7408275.1"/>
    </source>
</evidence>
<dbReference type="Proteomes" id="UP001145742">
    <property type="component" value="Unassembled WGS sequence"/>
</dbReference>
<proteinExistence type="predicted"/>
<reference evidence="2" key="1">
    <citation type="submission" date="2019-10" db="EMBL/GenBank/DDBJ databases">
        <authorList>
            <person name="Soares A.E.R."/>
            <person name="Aleixo A."/>
            <person name="Schneider P."/>
            <person name="Miyaki C.Y."/>
            <person name="Schneider M.P."/>
            <person name="Mello C."/>
            <person name="Vasconcelos A.T.R."/>
        </authorList>
    </citation>
    <scope>NUCLEOTIDE SEQUENCE</scope>
    <source>
        <tissue evidence="2">Muscle</tissue>
    </source>
</reference>
<dbReference type="EMBL" id="WHWB01034552">
    <property type="protein sequence ID" value="KAJ7408275.1"/>
    <property type="molecule type" value="Genomic_DNA"/>
</dbReference>
<comment type="caution">
    <text evidence="2">The sequence shown here is derived from an EMBL/GenBank/DDBJ whole genome shotgun (WGS) entry which is preliminary data.</text>
</comment>
<protein>
    <submittedName>
        <fullName evidence="2">Uncharacterized protein</fullName>
    </submittedName>
</protein>
<keyword evidence="3" id="KW-1185">Reference proteome</keyword>
<name>A0ABQ9CYC8_9PASS</name>